<comment type="caution">
    <text evidence="1">The sequence shown here is derived from an EMBL/GenBank/DDBJ whole genome shotgun (WGS) entry which is preliminary data.</text>
</comment>
<dbReference type="EMBL" id="FXUA01000006">
    <property type="protein sequence ID" value="SMP29788.1"/>
    <property type="molecule type" value="Genomic_DNA"/>
</dbReference>
<gene>
    <name evidence="1" type="ORF">SAMN06265367_106184</name>
</gene>
<sequence>MFLAMGQLVGQANYTQCHERSNYAERGRLILHYDYFNDQILFPIFEVQMKKD</sequence>
<accession>A0ABY1PA55</accession>
<name>A0ABY1PA55_9BACT</name>
<evidence type="ECO:0000313" key="2">
    <source>
        <dbReference type="Proteomes" id="UP001157915"/>
    </source>
</evidence>
<protein>
    <submittedName>
        <fullName evidence="1">Uncharacterized protein</fullName>
    </submittedName>
</protein>
<reference evidence="1 2" key="1">
    <citation type="submission" date="2017-05" db="EMBL/GenBank/DDBJ databases">
        <authorList>
            <person name="Varghese N."/>
            <person name="Submissions S."/>
        </authorList>
    </citation>
    <scope>NUCLEOTIDE SEQUENCE [LARGE SCALE GENOMIC DNA]</scope>
    <source>
        <strain evidence="1 2">DSM 15360</strain>
    </source>
</reference>
<organism evidence="1 2">
    <name type="scientific">Algoriphagus winogradskyi</name>
    <dbReference type="NCBI Taxonomy" id="237017"/>
    <lineage>
        <taxon>Bacteria</taxon>
        <taxon>Pseudomonadati</taxon>
        <taxon>Bacteroidota</taxon>
        <taxon>Cytophagia</taxon>
        <taxon>Cytophagales</taxon>
        <taxon>Cyclobacteriaceae</taxon>
        <taxon>Algoriphagus</taxon>
    </lineage>
</organism>
<dbReference type="Proteomes" id="UP001157915">
    <property type="component" value="Unassembled WGS sequence"/>
</dbReference>
<keyword evidence="2" id="KW-1185">Reference proteome</keyword>
<evidence type="ECO:0000313" key="1">
    <source>
        <dbReference type="EMBL" id="SMP29788.1"/>
    </source>
</evidence>
<proteinExistence type="predicted"/>